<keyword evidence="6" id="KW-1185">Reference proteome</keyword>
<dbReference type="InterPro" id="IPR019734">
    <property type="entry name" value="TPR_rpt"/>
</dbReference>
<dbReference type="InterPro" id="IPR011990">
    <property type="entry name" value="TPR-like_helical_dom_sf"/>
</dbReference>
<comment type="caution">
    <text evidence="5">The sequence shown here is derived from an EMBL/GenBank/DDBJ whole genome shotgun (WGS) entry which is preliminary data.</text>
</comment>
<dbReference type="Pfam" id="PF13432">
    <property type="entry name" value="TPR_16"/>
    <property type="match status" value="3"/>
</dbReference>
<protein>
    <submittedName>
        <fullName evidence="5">TolA-binding protein</fullName>
    </submittedName>
</protein>
<evidence type="ECO:0000256" key="1">
    <source>
        <dbReference type="ARBA" id="ARBA00022737"/>
    </source>
</evidence>
<evidence type="ECO:0000256" key="4">
    <source>
        <dbReference type="SAM" id="SignalP"/>
    </source>
</evidence>
<dbReference type="RefSeq" id="WP_183305616.1">
    <property type="nucleotide sequence ID" value="NZ_JACIEP010000002.1"/>
</dbReference>
<feature type="repeat" description="TPR" evidence="3">
    <location>
        <begin position="543"/>
        <end position="576"/>
    </location>
</feature>
<dbReference type="EMBL" id="JACIEP010000002">
    <property type="protein sequence ID" value="MBB4034654.1"/>
    <property type="molecule type" value="Genomic_DNA"/>
</dbReference>
<evidence type="ECO:0000313" key="6">
    <source>
        <dbReference type="Proteomes" id="UP000555103"/>
    </source>
</evidence>
<dbReference type="InterPro" id="IPR013105">
    <property type="entry name" value="TPR_2"/>
</dbReference>
<name>A0A840CMC0_9BACT</name>
<dbReference type="PANTHER" id="PTHR37423">
    <property type="entry name" value="SOLUBLE LYTIC MUREIN TRANSGLYCOSYLASE-RELATED"/>
    <property type="match status" value="1"/>
</dbReference>
<dbReference type="SMART" id="SM00028">
    <property type="entry name" value="TPR"/>
    <property type="match status" value="8"/>
</dbReference>
<dbReference type="SUPFAM" id="SSF48452">
    <property type="entry name" value="TPR-like"/>
    <property type="match status" value="4"/>
</dbReference>
<dbReference type="InterPro" id="IPR006597">
    <property type="entry name" value="Sel1-like"/>
</dbReference>
<feature type="chain" id="PRO_5032879467" evidence="4">
    <location>
        <begin position="20"/>
        <end position="998"/>
    </location>
</feature>
<reference evidence="5 6" key="1">
    <citation type="submission" date="2020-08" db="EMBL/GenBank/DDBJ databases">
        <title>Genomic Encyclopedia of Type Strains, Phase IV (KMG-IV): sequencing the most valuable type-strain genomes for metagenomic binning, comparative biology and taxonomic classification.</title>
        <authorList>
            <person name="Goeker M."/>
        </authorList>
    </citation>
    <scope>NUCLEOTIDE SEQUENCE [LARGE SCALE GENOMIC DNA]</scope>
    <source>
        <strain evidence="5 6">DSM 104969</strain>
    </source>
</reference>
<evidence type="ECO:0000256" key="2">
    <source>
        <dbReference type="ARBA" id="ARBA00022803"/>
    </source>
</evidence>
<accession>A0A840CMC0</accession>
<gene>
    <name evidence="5" type="ORF">GGR21_000541</name>
</gene>
<dbReference type="Pfam" id="PF07719">
    <property type="entry name" value="TPR_2"/>
    <property type="match status" value="1"/>
</dbReference>
<evidence type="ECO:0000256" key="3">
    <source>
        <dbReference type="PROSITE-ProRule" id="PRU00339"/>
    </source>
</evidence>
<dbReference type="Gene3D" id="1.25.40.10">
    <property type="entry name" value="Tetratricopeptide repeat domain"/>
    <property type="match status" value="9"/>
</dbReference>
<dbReference type="PANTHER" id="PTHR37423:SF6">
    <property type="entry name" value="CELL DIVISION COORDINATOR CPOB"/>
    <property type="match status" value="1"/>
</dbReference>
<proteinExistence type="predicted"/>
<dbReference type="Proteomes" id="UP000555103">
    <property type="component" value="Unassembled WGS sequence"/>
</dbReference>
<organism evidence="5 6">
    <name type="scientific">Dysgonomonas hofstadii</name>
    <dbReference type="NCBI Taxonomy" id="637886"/>
    <lineage>
        <taxon>Bacteria</taxon>
        <taxon>Pseudomonadati</taxon>
        <taxon>Bacteroidota</taxon>
        <taxon>Bacteroidia</taxon>
        <taxon>Bacteroidales</taxon>
        <taxon>Dysgonomonadaceae</taxon>
        <taxon>Dysgonomonas</taxon>
    </lineage>
</organism>
<evidence type="ECO:0000313" key="5">
    <source>
        <dbReference type="EMBL" id="MBB4034654.1"/>
    </source>
</evidence>
<dbReference type="PROSITE" id="PS50005">
    <property type="entry name" value="TPR"/>
    <property type="match status" value="3"/>
</dbReference>
<feature type="repeat" description="TPR" evidence="3">
    <location>
        <begin position="652"/>
        <end position="685"/>
    </location>
</feature>
<dbReference type="SMART" id="SM00671">
    <property type="entry name" value="SEL1"/>
    <property type="match status" value="3"/>
</dbReference>
<keyword evidence="4" id="KW-0732">Signal</keyword>
<feature type="signal peptide" evidence="4">
    <location>
        <begin position="1"/>
        <end position="19"/>
    </location>
</feature>
<feature type="repeat" description="TPR" evidence="3">
    <location>
        <begin position="244"/>
        <end position="277"/>
    </location>
</feature>
<dbReference type="Pfam" id="PF13181">
    <property type="entry name" value="TPR_8"/>
    <property type="match status" value="1"/>
</dbReference>
<keyword evidence="1" id="KW-0677">Repeat</keyword>
<dbReference type="AlphaFoldDB" id="A0A840CMC0"/>
<sequence length="998" mass="113182">MKKLLVAVGIILCLPSVHAQKSAYTESPGRLFSQGKEMYLNDNYTGAIHSLEEFKAKSKDSKSIQEADYIILSSMYYIGTPEITNNLKDYLEKYPETYHRNEICFYIGSYHFIEKDWKKALYWFNQSDMDYLSVKEQEDYAYRTAYANLQEGNRNDAKRLFGLLSRNSKKYNEPASYYLAYISFQEGEYSQAIPIFRKLKSKGEYRETASFFLMQSSYLDGDLNGTISEGQDYLSAYPNTKNATEVYRLLGNSYYRLGNTSQAISNYERYLENTETPFRDDMYQLAEAYYRTNAYSKTVNALKYVASTDDLLGQAGYMLLGQSYLKINDRPNAIMAFDAAARSSFDRGISEEALYNYVVLMNSTGVSTFGEAITAAQRFLTEYPDSQYTNNVNEALATTLLSTKNYNTALSAINNIKSPGRQILDAKQVILFQLGVQEYIDGKYDDANRELNAAINVGNYNAAARNEAYLWRGDIAYRKSDYQSALRDFTTYTSQVSPTQENYPLGLYNLAYTNYQLKNYNKALADFKKYVSAEKNRQSQNYPDALNRIGDCYLYERNFAQAESYYSQAINVNPGNADYSEFQKAFVLGLQRNYNGKVSALNAMMVKYPNSQYYDDALYEKSRALVMMDKEQEAIPVLEKLLNDHPKSNLAQKAGVQLGQLYFNTNNPQKSITAYKQVVNNYPNSEEARTAIQSLEGVYKEINDIGSYASYVNSLGKGTILSASRQDSLTYLAAENVYMKGNKAGSKTAFDKYLQTYPAGVFASDAHYYLGSMAYDNKDMSTALTHFKEVINSNNPKYIDNALILASGIEFDNKNYESAYAAYEHLNQIASNSENRNIAQLGMLRCAYLMKQDNKVVTAAGLLLEDTKLTATVANEARFYRGQSLKNLGQSDKAIADLKEVAKNTRTASGAESQYLLADIYLKAKNYDMAEKQVQSFMKEGTPHEYWMARAIVVLSDVYVARGDKFQARQYLESLQANYKGQETDLAEMISSRLAALK</sequence>
<dbReference type="Pfam" id="PF13174">
    <property type="entry name" value="TPR_6"/>
    <property type="match status" value="2"/>
</dbReference>
<keyword evidence="2 3" id="KW-0802">TPR repeat</keyword>